<keyword evidence="2" id="KW-0472">Membrane</keyword>
<dbReference type="AlphaFoldDB" id="A0A1H4T0A5"/>
<feature type="domain" description="AB hydrolase-1" evidence="3">
    <location>
        <begin position="65"/>
        <end position="188"/>
    </location>
</feature>
<feature type="transmembrane region" description="Helical" evidence="2">
    <location>
        <begin position="478"/>
        <end position="498"/>
    </location>
</feature>
<proteinExistence type="inferred from homology"/>
<dbReference type="InterPro" id="IPR029058">
    <property type="entry name" value="AB_hydrolase_fold"/>
</dbReference>
<feature type="transmembrane region" description="Helical" evidence="2">
    <location>
        <begin position="398"/>
        <end position="422"/>
    </location>
</feature>
<keyword evidence="2" id="KW-0812">Transmembrane</keyword>
<keyword evidence="4" id="KW-0378">Hydrolase</keyword>
<feature type="transmembrane region" description="Helical" evidence="2">
    <location>
        <begin position="283"/>
        <end position="304"/>
    </location>
</feature>
<feature type="transmembrane region" description="Helical" evidence="2">
    <location>
        <begin position="518"/>
        <end position="542"/>
    </location>
</feature>
<evidence type="ECO:0000256" key="2">
    <source>
        <dbReference type="SAM" id="Phobius"/>
    </source>
</evidence>
<gene>
    <name evidence="4" type="ORF">SAMN05444164_1987</name>
</gene>
<feature type="transmembrane region" description="Helical" evidence="2">
    <location>
        <begin position="442"/>
        <end position="466"/>
    </location>
</feature>
<dbReference type="EMBL" id="FNTH01000001">
    <property type="protein sequence ID" value="SEC49847.1"/>
    <property type="molecule type" value="Genomic_DNA"/>
</dbReference>
<dbReference type="GO" id="GO:0004177">
    <property type="term" value="F:aminopeptidase activity"/>
    <property type="evidence" value="ECO:0007669"/>
    <property type="project" value="UniProtKB-KW"/>
</dbReference>
<feature type="transmembrane region" description="Helical" evidence="2">
    <location>
        <begin position="554"/>
        <end position="573"/>
    </location>
</feature>
<keyword evidence="2" id="KW-1133">Transmembrane helix</keyword>
<dbReference type="RefSeq" id="WP_092115335.1">
    <property type="nucleotide sequence ID" value="NZ_FNTH01000001.1"/>
</dbReference>
<comment type="similarity">
    <text evidence="1">Belongs to the AB hydrolase superfamily. FUS2 hydrolase family.</text>
</comment>
<accession>A0A1H4T0A5</accession>
<dbReference type="OrthoDB" id="9805123at2"/>
<keyword evidence="4" id="KW-0645">Protease</keyword>
<dbReference type="PANTHER" id="PTHR22946">
    <property type="entry name" value="DIENELACTONE HYDROLASE DOMAIN-CONTAINING PROTEIN-RELATED"/>
    <property type="match status" value="1"/>
</dbReference>
<evidence type="ECO:0000313" key="5">
    <source>
        <dbReference type="Proteomes" id="UP000198992"/>
    </source>
</evidence>
<reference evidence="4 5" key="1">
    <citation type="submission" date="2016-10" db="EMBL/GenBank/DDBJ databases">
        <authorList>
            <person name="de Groot N.N."/>
        </authorList>
    </citation>
    <scope>NUCLEOTIDE SEQUENCE [LARGE SCALE GENOMIC DNA]</scope>
    <source>
        <strain evidence="4 5">MT12</strain>
    </source>
</reference>
<name>A0A1H4T0A5_9BRAD</name>
<dbReference type="Pfam" id="PF00561">
    <property type="entry name" value="Abhydrolase_1"/>
    <property type="match status" value="1"/>
</dbReference>
<organism evidence="4 5">
    <name type="scientific">Bradyrhizobium erythrophlei</name>
    <dbReference type="NCBI Taxonomy" id="1437360"/>
    <lineage>
        <taxon>Bacteria</taxon>
        <taxon>Pseudomonadati</taxon>
        <taxon>Pseudomonadota</taxon>
        <taxon>Alphaproteobacteria</taxon>
        <taxon>Hyphomicrobiales</taxon>
        <taxon>Nitrobacteraceae</taxon>
        <taxon>Bradyrhizobium</taxon>
    </lineage>
</organism>
<feature type="transmembrane region" description="Helical" evidence="2">
    <location>
        <begin position="333"/>
        <end position="353"/>
    </location>
</feature>
<dbReference type="SUPFAM" id="SSF53474">
    <property type="entry name" value="alpha/beta-Hydrolases"/>
    <property type="match status" value="1"/>
</dbReference>
<dbReference type="Gene3D" id="3.40.50.1820">
    <property type="entry name" value="alpha/beta hydrolase"/>
    <property type="match status" value="1"/>
</dbReference>
<dbReference type="InterPro" id="IPR050261">
    <property type="entry name" value="FrsA_esterase"/>
</dbReference>
<evidence type="ECO:0000313" key="4">
    <source>
        <dbReference type="EMBL" id="SEC49847.1"/>
    </source>
</evidence>
<keyword evidence="4" id="KW-0031">Aminopeptidase</keyword>
<evidence type="ECO:0000256" key="1">
    <source>
        <dbReference type="ARBA" id="ARBA00038115"/>
    </source>
</evidence>
<evidence type="ECO:0000259" key="3">
    <source>
        <dbReference type="Pfam" id="PF00561"/>
    </source>
</evidence>
<dbReference type="InterPro" id="IPR000073">
    <property type="entry name" value="AB_hydrolase_1"/>
</dbReference>
<protein>
    <submittedName>
        <fullName evidence="4">Serine aminopeptidase, S33</fullName>
    </submittedName>
</protein>
<feature type="transmembrane region" description="Helical" evidence="2">
    <location>
        <begin position="373"/>
        <end position="391"/>
    </location>
</feature>
<dbReference type="Proteomes" id="UP000198992">
    <property type="component" value="Unassembled WGS sequence"/>
</dbReference>
<sequence>MRGRWTLAIVGVVLIVVGGLLAHLTQTAGGIRIEDVRFKGAKGNTMSALLYVPPNATPQIPAPGILAVHGYINSRETQDGFAIEFARRGYVVLALDQTGHGYSDPPSFANGFGGPDGLAYLRSLPFVDKENIGLEGHSMGGWTVLAAAAAQPNDYKSMVLEGSSTGKPFAAEGTASWPRNTALVFAQYEEFSTLMWGVDLARDVTKSPKLWALFGTQGTVEPGKVYGDPANGTARVLYTPAMTHPAEHISHEAIGYSLDWFAKTLKGGTPRPVDDQIWFRKEIGSMIALIGFVALMIGTFDGLLEAPMFSRLRLPAVADGTMPAHQAASGRRWTTAFILSAFIPALTYYPAFALGGTFVTPSAFLPQGITNQILVWAIINGLITLALMWFVPKRASRAGLVGQSVVIAVASVAVGYAALWLADLAFKIDFRFWIVALKLMSAKQFLIFLIYLIPFTAFFVVALHVLHRNFSTMGAPRGALYLTNILALTLGFIVLLVLQYGTLWLTGKLFNPIPDPSFVPLSTIVAIQFVPLLAIVAVIATFTWRRTGSSLPGALIAGLFVTWYIVAGTATQVPF</sequence>